<dbReference type="InterPro" id="IPR051533">
    <property type="entry name" value="WaaL-like"/>
</dbReference>
<feature type="transmembrane region" description="Helical" evidence="5">
    <location>
        <begin position="212"/>
        <end position="230"/>
    </location>
</feature>
<feature type="transmembrane region" description="Helical" evidence="5">
    <location>
        <begin position="96"/>
        <end position="113"/>
    </location>
</feature>
<name>A0ABV6CSG6_9SPHN</name>
<feature type="transmembrane region" description="Helical" evidence="5">
    <location>
        <begin position="72"/>
        <end position="90"/>
    </location>
</feature>
<organism evidence="7 8">
    <name type="scientific">Novosphingobium soli</name>
    <dbReference type="NCBI Taxonomy" id="574956"/>
    <lineage>
        <taxon>Bacteria</taxon>
        <taxon>Pseudomonadati</taxon>
        <taxon>Pseudomonadota</taxon>
        <taxon>Alphaproteobacteria</taxon>
        <taxon>Sphingomonadales</taxon>
        <taxon>Sphingomonadaceae</taxon>
        <taxon>Novosphingobium</taxon>
    </lineage>
</organism>
<evidence type="ECO:0000256" key="4">
    <source>
        <dbReference type="ARBA" id="ARBA00023136"/>
    </source>
</evidence>
<evidence type="ECO:0000313" key="8">
    <source>
        <dbReference type="Proteomes" id="UP001589798"/>
    </source>
</evidence>
<evidence type="ECO:0000256" key="5">
    <source>
        <dbReference type="SAM" id="Phobius"/>
    </source>
</evidence>
<evidence type="ECO:0000313" key="7">
    <source>
        <dbReference type="EMBL" id="MFC0202805.1"/>
    </source>
</evidence>
<reference evidence="7 8" key="1">
    <citation type="submission" date="2024-09" db="EMBL/GenBank/DDBJ databases">
        <authorList>
            <person name="Sun Q."/>
            <person name="Mori K."/>
        </authorList>
    </citation>
    <scope>NUCLEOTIDE SEQUENCE [LARGE SCALE GENOMIC DNA]</scope>
    <source>
        <strain evidence="7 8">CCM 7706</strain>
    </source>
</reference>
<keyword evidence="4 5" id="KW-0472">Membrane</keyword>
<feature type="domain" description="O-antigen ligase-related" evidence="6">
    <location>
        <begin position="197"/>
        <end position="345"/>
    </location>
</feature>
<feature type="transmembrane region" description="Helical" evidence="5">
    <location>
        <begin position="361"/>
        <end position="380"/>
    </location>
</feature>
<gene>
    <name evidence="7" type="ORF">ACFFJC_00805</name>
</gene>
<sequence>MKPRPAARPLPQSQLTAALSNRSVQDGAFAASIVACRLPANLGMPGALGCLLLTGLYVLVRRGQARDALARGWSQLAYPAFALLSVAWTIYPAVTLRAAVQMILTAFAGLVLSQAARPRAVLTGLFVAYATYTLASLLADNVHPDGHSGALALYGMGGEAKNFFADTAGTAFLLAVATMAMGLERRAILAALSSAGVAVACAIATVRAHSAGAVAALGLAGGLLVALLVLRHRSPTLKLVAVLAVLGLLVLGAVSFQTLLTSIQELSGKDAGLTGRGYLWYRADFIIAERPWLGTGYFGFWTPGNPDAIGFWRHFNVRQEATGYSFHNSYIQTLVETGWIGLSIMVACWIGGTLALMRRFVLTPSLATCFWLSYLALQFSKSPVEPIRPAGLIAPTIMLFAALGFGCFPVARRIRSPVSGRGVPEPRFVLPVDGQQGYAFALPEHHR</sequence>
<dbReference type="GO" id="GO:0016874">
    <property type="term" value="F:ligase activity"/>
    <property type="evidence" value="ECO:0007669"/>
    <property type="project" value="UniProtKB-KW"/>
</dbReference>
<feature type="transmembrane region" description="Helical" evidence="5">
    <location>
        <begin position="392"/>
        <end position="411"/>
    </location>
</feature>
<dbReference type="PANTHER" id="PTHR37422:SF13">
    <property type="entry name" value="LIPOPOLYSACCHARIDE BIOSYNTHESIS PROTEIN PA4999-RELATED"/>
    <property type="match status" value="1"/>
</dbReference>
<evidence type="ECO:0000256" key="2">
    <source>
        <dbReference type="ARBA" id="ARBA00022692"/>
    </source>
</evidence>
<keyword evidence="7" id="KW-0436">Ligase</keyword>
<feature type="transmembrane region" description="Helical" evidence="5">
    <location>
        <begin position="237"/>
        <end position="260"/>
    </location>
</feature>
<keyword evidence="8" id="KW-1185">Reference proteome</keyword>
<feature type="transmembrane region" description="Helical" evidence="5">
    <location>
        <begin position="163"/>
        <end position="180"/>
    </location>
</feature>
<keyword evidence="2 5" id="KW-0812">Transmembrane</keyword>
<evidence type="ECO:0000256" key="1">
    <source>
        <dbReference type="ARBA" id="ARBA00004141"/>
    </source>
</evidence>
<feature type="transmembrane region" description="Helical" evidence="5">
    <location>
        <begin position="42"/>
        <end position="60"/>
    </location>
</feature>
<proteinExistence type="predicted"/>
<dbReference type="EMBL" id="JBHLWK010000001">
    <property type="protein sequence ID" value="MFC0202805.1"/>
    <property type="molecule type" value="Genomic_DNA"/>
</dbReference>
<feature type="transmembrane region" description="Helical" evidence="5">
    <location>
        <begin position="338"/>
        <end position="356"/>
    </location>
</feature>
<keyword evidence="3 5" id="KW-1133">Transmembrane helix</keyword>
<dbReference type="InterPro" id="IPR007016">
    <property type="entry name" value="O-antigen_ligase-rel_domated"/>
</dbReference>
<evidence type="ECO:0000256" key="3">
    <source>
        <dbReference type="ARBA" id="ARBA00022989"/>
    </source>
</evidence>
<feature type="transmembrane region" description="Helical" evidence="5">
    <location>
        <begin position="187"/>
        <end position="206"/>
    </location>
</feature>
<accession>A0ABV6CSG6</accession>
<dbReference type="PANTHER" id="PTHR37422">
    <property type="entry name" value="TEICHURONIC ACID BIOSYNTHESIS PROTEIN TUAE"/>
    <property type="match status" value="1"/>
</dbReference>
<protein>
    <submittedName>
        <fullName evidence="7">O-antigen ligase family protein</fullName>
    </submittedName>
</protein>
<feature type="transmembrane region" description="Helical" evidence="5">
    <location>
        <begin position="120"/>
        <end position="139"/>
    </location>
</feature>
<dbReference type="RefSeq" id="WP_379485672.1">
    <property type="nucleotide sequence ID" value="NZ_JBHLWK010000001.1"/>
</dbReference>
<comment type="caution">
    <text evidence="7">The sequence shown here is derived from an EMBL/GenBank/DDBJ whole genome shotgun (WGS) entry which is preliminary data.</text>
</comment>
<evidence type="ECO:0000259" key="6">
    <source>
        <dbReference type="Pfam" id="PF04932"/>
    </source>
</evidence>
<dbReference type="Pfam" id="PF04932">
    <property type="entry name" value="Wzy_C"/>
    <property type="match status" value="1"/>
</dbReference>
<dbReference type="Proteomes" id="UP001589798">
    <property type="component" value="Unassembled WGS sequence"/>
</dbReference>
<comment type="subcellular location">
    <subcellularLocation>
        <location evidence="1">Membrane</location>
        <topology evidence="1">Multi-pass membrane protein</topology>
    </subcellularLocation>
</comment>